<dbReference type="InterPro" id="IPR019734">
    <property type="entry name" value="TPR_rpt"/>
</dbReference>
<organism evidence="3 4">
    <name type="scientific">Legionella bozemanae</name>
    <name type="common">Fluoribacter bozemanae</name>
    <dbReference type="NCBI Taxonomy" id="447"/>
    <lineage>
        <taxon>Bacteria</taxon>
        <taxon>Pseudomonadati</taxon>
        <taxon>Pseudomonadota</taxon>
        <taxon>Gammaproteobacteria</taxon>
        <taxon>Legionellales</taxon>
        <taxon>Legionellaceae</taxon>
        <taxon>Legionella</taxon>
    </lineage>
</organism>
<dbReference type="AlphaFoldDB" id="A0A0W0S1F3"/>
<evidence type="ECO:0000256" key="1">
    <source>
        <dbReference type="PROSITE-ProRule" id="PRU00339"/>
    </source>
</evidence>
<dbReference type="OrthoDB" id="6114904at2"/>
<keyword evidence="1" id="KW-0802">TPR repeat</keyword>
<dbReference type="InterPro" id="IPR011990">
    <property type="entry name" value="TPR-like_helical_dom_sf"/>
</dbReference>
<dbReference type="Gene3D" id="1.25.40.10">
    <property type="entry name" value="Tetratricopeptide repeat domain"/>
    <property type="match status" value="5"/>
</dbReference>
<dbReference type="SMART" id="SM00671">
    <property type="entry name" value="SEL1"/>
    <property type="match status" value="21"/>
</dbReference>
<name>A0A0W0S1F3_LEGBO</name>
<dbReference type="PATRIC" id="fig|447.4.peg.257"/>
<dbReference type="STRING" id="447.Lboz_0240"/>
<dbReference type="Proteomes" id="UP000054695">
    <property type="component" value="Unassembled WGS sequence"/>
</dbReference>
<dbReference type="EMBL" id="LNXU01000002">
    <property type="protein sequence ID" value="KTC77287.1"/>
    <property type="molecule type" value="Genomic_DNA"/>
</dbReference>
<dbReference type="RefSeq" id="WP_058457942.1">
    <property type="nucleotide sequence ID" value="NZ_CAAAIY010000026.1"/>
</dbReference>
<keyword evidence="3" id="KW-0378">Hydrolase</keyword>
<dbReference type="InterPro" id="IPR006597">
    <property type="entry name" value="Sel1-like"/>
</dbReference>
<feature type="chain" id="PRO_5006911509" evidence="2">
    <location>
        <begin position="22"/>
        <end position="1201"/>
    </location>
</feature>
<accession>A0A0W0S1F3</accession>
<dbReference type="GO" id="GO:0008800">
    <property type="term" value="F:beta-lactamase activity"/>
    <property type="evidence" value="ECO:0007669"/>
    <property type="project" value="UniProtKB-EC"/>
</dbReference>
<sequence>MKSLVPWVCLFVASAGQNVFADDFSAYRLGNYNKAIEPLMNQSGKNAVADYYLGRIYLYGYGQLKNSLLAIRYFTQSAQKGYLPAIQLMAKYTLLHDKDPQQAFTWFKKAADAGDVDAQMFTAAAYMYGVGVKKNMDAATRYYINAAKNGNSIAQFTLAKNFIESRNASNRKLGLIWLNKAVANNNPQAITMLGELYLEGKLLDKDENKGEQLLNQAAAQGFAPAMVALGKLALEQNQKEQALEWFNKASNQHNNEAYLDLAHIYLQQKSPAYDPKTAYMWTLKAAQNGLPQAKRELAEMYQKGIGVEADPDLAKQWLNQAMQDESAKNQEAALAQAALWLSNGTTDKLEQTDFQMKGILSAWNNPTVLGDFAYNQAPQLKKVTRQSIFHPQFELVQPNDVPITSYYDAILNKTPGFQANQWTYPLYPLDHQLSALERVNTPIYARINLPTPYIDANFYDYDDNSQANIMDLWTEGWQAQLNYMSVFNHLYFRAILGDAQSQFQIGQMFQYGIGVAQSDSSAIIFYQNAAQQQHLGAEYNLGILYLQHAKDKNDYQLALNDLTDAAFKGNKKSQYVLARILSQGITGPDGTVYIQPNQEQATSMLYLAAANNYGPAEYELADSLARQNDSALSVNVRKHKIAMIRQLYQGAADRGVSQALLPLAFYNAMDQDKQRQAQAFLIAKDEAATGNEHAALLMGLLYDRGIGVKADPGQAITWYQQSGQNAVSDFILGTYASEGKGVAQDKTKGMEQLQRSVDDQFSYADFNIAVLQKEAGQDFLPNLIRSYKLGNSHAGIVLADYYLAENSDPERMQEAKQIYTGLAEKGDQYAQLKLAYMLEKGLGSEPDLASAQRWYTASAEQGNPLAQYQLGQFYQLGENGEPDYNLAKQWYEKAAVTLPEASVALGFIDETVNDNYVMALKAYEQAAMKGDALGIYDLALMYLYGKGTPVNYQKARDLFVEAATHQVHEAMNQLGAIYFNGLGHPRDIQQALSWYKKAAELGNANALYQLGLLSETGFITKLDFTNALNYYQQSADKGNEKAMLALARMYHYGLGVEKNPKMAAGFYEKLAARQNAYAQYQLATYYLEGTLGERSLSKGKELLQQASDNGSIQARKALQRMEAQTQARVSFIEPILMNKVPVIAEQSADFMYLQALNEWNQGDEILSRMILQRLVTQFPNFAPAKRAFYQLNQAQKENIYS</sequence>
<evidence type="ECO:0000256" key="2">
    <source>
        <dbReference type="SAM" id="SignalP"/>
    </source>
</evidence>
<proteinExistence type="predicted"/>
<dbReference type="SUPFAM" id="SSF81901">
    <property type="entry name" value="HCP-like"/>
    <property type="match status" value="7"/>
</dbReference>
<evidence type="ECO:0000313" key="4">
    <source>
        <dbReference type="Proteomes" id="UP000054695"/>
    </source>
</evidence>
<dbReference type="Pfam" id="PF08238">
    <property type="entry name" value="Sel1"/>
    <property type="match status" value="17"/>
</dbReference>
<dbReference type="PROSITE" id="PS50005">
    <property type="entry name" value="TPR"/>
    <property type="match status" value="1"/>
</dbReference>
<dbReference type="EC" id="3.5.2.6" evidence="3"/>
<feature type="repeat" description="TPR" evidence="1">
    <location>
        <begin position="223"/>
        <end position="256"/>
    </location>
</feature>
<protein>
    <submittedName>
        <fullName evidence="3">Enhanced entry protein EnhC</fullName>
        <ecNumber evidence="3">3.5.2.6</ecNumber>
    </submittedName>
</protein>
<evidence type="ECO:0000313" key="3">
    <source>
        <dbReference type="EMBL" id="KTC77287.1"/>
    </source>
</evidence>
<comment type="caution">
    <text evidence="3">The sequence shown here is derived from an EMBL/GenBank/DDBJ whole genome shotgun (WGS) entry which is preliminary data.</text>
</comment>
<reference evidence="3 4" key="1">
    <citation type="submission" date="2015-11" db="EMBL/GenBank/DDBJ databases">
        <title>Genomic analysis of 38 Legionella species identifies large and diverse effector repertoires.</title>
        <authorList>
            <person name="Burstein D."/>
            <person name="Amaro F."/>
            <person name="Zusman T."/>
            <person name="Lifshitz Z."/>
            <person name="Cohen O."/>
            <person name="Gilbert J.A."/>
            <person name="Pupko T."/>
            <person name="Shuman H.A."/>
            <person name="Segal G."/>
        </authorList>
    </citation>
    <scope>NUCLEOTIDE SEQUENCE [LARGE SCALE GENOMIC DNA]</scope>
    <source>
        <strain evidence="3 4">WIGA</strain>
    </source>
</reference>
<gene>
    <name evidence="3" type="primary">enhC</name>
    <name evidence="3" type="ORF">Lboz_0240</name>
</gene>
<dbReference type="PANTHER" id="PTHR11102">
    <property type="entry name" value="SEL-1-LIKE PROTEIN"/>
    <property type="match status" value="1"/>
</dbReference>
<dbReference type="InterPro" id="IPR050767">
    <property type="entry name" value="Sel1_AlgK"/>
</dbReference>
<keyword evidence="2" id="KW-0732">Signal</keyword>
<keyword evidence="4" id="KW-1185">Reference proteome</keyword>
<feature type="signal peptide" evidence="2">
    <location>
        <begin position="1"/>
        <end position="21"/>
    </location>
</feature>
<dbReference type="PANTHER" id="PTHR11102:SF160">
    <property type="entry name" value="ERAD-ASSOCIATED E3 UBIQUITIN-PROTEIN LIGASE COMPONENT HRD3"/>
    <property type="match status" value="1"/>
</dbReference>